<dbReference type="EC" id="2.7.3.9" evidence="6"/>
<dbReference type="SUPFAM" id="SSF47831">
    <property type="entry name" value="Enzyme I of the PEP:sugar phosphotransferase system HPr-binding (sub)domain"/>
    <property type="match status" value="1"/>
</dbReference>
<dbReference type="InterPro" id="IPR015813">
    <property type="entry name" value="Pyrv/PenolPyrv_kinase-like_dom"/>
</dbReference>
<keyword evidence="15" id="KW-0460">Magnesium</keyword>
<evidence type="ECO:0000256" key="4">
    <source>
        <dbReference type="ARBA" id="ARBA00004496"/>
    </source>
</evidence>
<evidence type="ECO:0000259" key="18">
    <source>
        <dbReference type="Pfam" id="PF00391"/>
    </source>
</evidence>
<comment type="similarity">
    <text evidence="5">Belongs to the PEP-utilizing enzyme family.</text>
</comment>
<dbReference type="InterPro" id="IPR018274">
    <property type="entry name" value="PEP_util_AS"/>
</dbReference>
<evidence type="ECO:0000259" key="20">
    <source>
        <dbReference type="Pfam" id="PF05524"/>
    </source>
</evidence>
<dbReference type="GO" id="GO:0046872">
    <property type="term" value="F:metal ion binding"/>
    <property type="evidence" value="ECO:0007669"/>
    <property type="project" value="UniProtKB-KW"/>
</dbReference>
<dbReference type="EMBL" id="UOFO01000126">
    <property type="protein sequence ID" value="VAW87543.1"/>
    <property type="molecule type" value="Genomic_DNA"/>
</dbReference>
<dbReference type="NCBIfam" id="TIGR01417">
    <property type="entry name" value="PTS_I_fam"/>
    <property type="match status" value="1"/>
</dbReference>
<dbReference type="InterPro" id="IPR024692">
    <property type="entry name" value="PTS_EI"/>
</dbReference>
<feature type="domain" description="PEP-utilising enzyme mobile" evidence="18">
    <location>
        <begin position="160"/>
        <end position="231"/>
    </location>
</feature>
<dbReference type="PROSITE" id="PS00370">
    <property type="entry name" value="PEP_ENZYMES_PHOS_SITE"/>
    <property type="match status" value="1"/>
</dbReference>
<dbReference type="InterPro" id="IPR008279">
    <property type="entry name" value="PEP-util_enz_mobile_dom"/>
</dbReference>
<evidence type="ECO:0000256" key="9">
    <source>
        <dbReference type="ARBA" id="ARBA00022490"/>
    </source>
</evidence>
<evidence type="ECO:0000256" key="14">
    <source>
        <dbReference type="ARBA" id="ARBA00022777"/>
    </source>
</evidence>
<protein>
    <recommendedName>
        <fullName evidence="7">Phosphoenolpyruvate-protein phosphotransferase</fullName>
        <ecNumber evidence="6">2.7.3.9</ecNumber>
    </recommendedName>
    <alternativeName>
        <fullName evidence="16">Phosphotransferase system, enzyme I</fullName>
    </alternativeName>
</protein>
<dbReference type="InterPro" id="IPR050499">
    <property type="entry name" value="PEP-utilizing_PTS_enzyme"/>
</dbReference>
<evidence type="ECO:0000256" key="5">
    <source>
        <dbReference type="ARBA" id="ARBA00007837"/>
    </source>
</evidence>
<accession>A0A3B0ZH32</accession>
<reference evidence="21" key="1">
    <citation type="submission" date="2018-06" db="EMBL/GenBank/DDBJ databases">
        <authorList>
            <person name="Zhirakovskaya E."/>
        </authorList>
    </citation>
    <scope>NUCLEOTIDE SEQUENCE</scope>
</reference>
<keyword evidence="9" id="KW-0963">Cytoplasm</keyword>
<organism evidence="21">
    <name type="scientific">hydrothermal vent metagenome</name>
    <dbReference type="NCBI Taxonomy" id="652676"/>
    <lineage>
        <taxon>unclassified sequences</taxon>
        <taxon>metagenomes</taxon>
        <taxon>ecological metagenomes</taxon>
    </lineage>
</organism>
<feature type="domain" description="Phosphotransferase system enzyme I N-terminal" evidence="20">
    <location>
        <begin position="7"/>
        <end position="129"/>
    </location>
</feature>
<dbReference type="Gene3D" id="1.10.274.10">
    <property type="entry name" value="PtsI, HPr-binding domain"/>
    <property type="match status" value="1"/>
</dbReference>
<dbReference type="Pfam" id="PF00391">
    <property type="entry name" value="PEP-utilizers"/>
    <property type="match status" value="1"/>
</dbReference>
<evidence type="ECO:0000256" key="7">
    <source>
        <dbReference type="ARBA" id="ARBA00016544"/>
    </source>
</evidence>
<evidence type="ECO:0000256" key="6">
    <source>
        <dbReference type="ARBA" id="ARBA00012232"/>
    </source>
</evidence>
<evidence type="ECO:0000256" key="17">
    <source>
        <dbReference type="SAM" id="Coils"/>
    </source>
</evidence>
<dbReference type="PROSITE" id="PS00742">
    <property type="entry name" value="PEP_ENZYMES_2"/>
    <property type="match status" value="1"/>
</dbReference>
<name>A0A3B0ZH32_9ZZZZ</name>
<dbReference type="GO" id="GO:0009401">
    <property type="term" value="P:phosphoenolpyruvate-dependent sugar phosphotransferase system"/>
    <property type="evidence" value="ECO:0007669"/>
    <property type="project" value="UniProtKB-KW"/>
</dbReference>
<keyword evidence="8" id="KW-0813">Transport</keyword>
<dbReference type="InterPro" id="IPR006318">
    <property type="entry name" value="PTS_EI-like"/>
</dbReference>
<feature type="coiled-coil region" evidence="17">
    <location>
        <begin position="29"/>
        <end position="70"/>
    </location>
</feature>
<dbReference type="PRINTS" id="PR01736">
    <property type="entry name" value="PHPHTRNFRASE"/>
</dbReference>
<evidence type="ECO:0000256" key="2">
    <source>
        <dbReference type="ARBA" id="ARBA00001946"/>
    </source>
</evidence>
<dbReference type="GO" id="GO:0005737">
    <property type="term" value="C:cytoplasm"/>
    <property type="evidence" value="ECO:0007669"/>
    <property type="project" value="UniProtKB-SubCell"/>
</dbReference>
<dbReference type="InterPro" id="IPR036637">
    <property type="entry name" value="Phosphohistidine_dom_sf"/>
</dbReference>
<dbReference type="Gene3D" id="3.20.20.60">
    <property type="entry name" value="Phosphoenolpyruvate-binding domains"/>
    <property type="match status" value="1"/>
</dbReference>
<sequence length="578" mass="64393">MTLALYGLGVSRGVAIGKAYVLSRDEINVAEYVIEKNNIEQEIQRFKKAIDQAEQELHKVLKQLPESTQDNIRSFITTHLLMLEDDALAHIPVDIIRERACNAEWALKLQRDALVSVFNQMNDDYLRTRRDDVDFVVNRVLRILLKQKDHATDLTSGSLQGRIVLADDLSPAEIVLMKNKNIAAFVTEYGGTTSHTAILARSLGIPALVGVHNARATLISGEELIIDGQQGVVLADADQDLITFYYALCSKQKGLVHQLRQLKSQPAISQDGIKIILRANVELPEDFPAVREVKADGVGLYRTEMLYMNSDTLPTEEQQLAIYRQLVDAADDEPVVIRTLDLGGEKSVASIQQNEVIINPALSLRGLRLCLKEIPIFRNQLRAILRASAYGQVRLMVPMLSTVHELSQVKALLVDIKKELTKEGHDFSDSLPVGGMIEVPAVALAANVFARHLDFMSIGTNDLIQYAVAADRIDDSVNYLYDPLHIGVLRLIHTVIEAGKETDTPVSMCGEMAGDVRYTRLLLGLGLREFSMHPASLLEVKQHIQNSDVEQLRQQVVEVLEHGEHSAIHELMFNMNDV</sequence>
<dbReference type="GO" id="GO:0016301">
    <property type="term" value="F:kinase activity"/>
    <property type="evidence" value="ECO:0007669"/>
    <property type="project" value="UniProtKB-KW"/>
</dbReference>
<keyword evidence="13" id="KW-0479">Metal-binding</keyword>
<evidence type="ECO:0000256" key="11">
    <source>
        <dbReference type="ARBA" id="ARBA00022679"/>
    </source>
</evidence>
<dbReference type="Pfam" id="PF02896">
    <property type="entry name" value="PEP-utilizers_C"/>
    <property type="match status" value="1"/>
</dbReference>
<dbReference type="PANTHER" id="PTHR46244">
    <property type="entry name" value="PHOSPHOENOLPYRUVATE-PROTEIN PHOSPHOTRANSFERASE"/>
    <property type="match status" value="1"/>
</dbReference>
<comment type="cofactor">
    <cofactor evidence="2">
        <name>Mg(2+)</name>
        <dbReference type="ChEBI" id="CHEBI:18420"/>
    </cofactor>
</comment>
<keyword evidence="21" id="KW-0670">Pyruvate</keyword>
<evidence type="ECO:0000259" key="19">
    <source>
        <dbReference type="Pfam" id="PF02896"/>
    </source>
</evidence>
<proteinExistence type="inferred from homology"/>
<keyword evidence="10" id="KW-0762">Sugar transport</keyword>
<dbReference type="SUPFAM" id="SSF52009">
    <property type="entry name" value="Phosphohistidine domain"/>
    <property type="match status" value="1"/>
</dbReference>
<evidence type="ECO:0000256" key="12">
    <source>
        <dbReference type="ARBA" id="ARBA00022683"/>
    </source>
</evidence>
<dbReference type="Gene3D" id="3.50.30.10">
    <property type="entry name" value="Phosphohistidine domain"/>
    <property type="match status" value="1"/>
</dbReference>
<dbReference type="InterPro" id="IPR000121">
    <property type="entry name" value="PEP_util_C"/>
</dbReference>
<evidence type="ECO:0000256" key="1">
    <source>
        <dbReference type="ARBA" id="ARBA00000683"/>
    </source>
</evidence>
<evidence type="ECO:0000256" key="15">
    <source>
        <dbReference type="ARBA" id="ARBA00022842"/>
    </source>
</evidence>
<dbReference type="AlphaFoldDB" id="A0A3B0ZH32"/>
<dbReference type="InterPro" id="IPR036618">
    <property type="entry name" value="PtsI_HPr-bd_sf"/>
</dbReference>
<dbReference type="Pfam" id="PF05524">
    <property type="entry name" value="PEP-utilisers_N"/>
    <property type="match status" value="1"/>
</dbReference>
<keyword evidence="11 21" id="KW-0808">Transferase</keyword>
<keyword evidence="14" id="KW-0418">Kinase</keyword>
<comment type="function">
    <text evidence="3">General (non sugar-specific) component of the phosphoenolpyruvate-dependent sugar phosphotransferase system (sugar PTS). This major carbohydrate active-transport system catalyzes the phosphorylation of incoming sugar substrates concomitantly with their translocation across the cell membrane. Enzyme I transfers the phosphoryl group from phosphoenolpyruvate (PEP) to the phosphoryl carrier protein (HPr).</text>
</comment>
<comment type="subcellular location">
    <subcellularLocation>
        <location evidence="4">Cytoplasm</location>
    </subcellularLocation>
</comment>
<dbReference type="InterPro" id="IPR008731">
    <property type="entry name" value="PTS_EIN"/>
</dbReference>
<dbReference type="PANTHER" id="PTHR46244:SF3">
    <property type="entry name" value="PHOSPHOENOLPYRUVATE-PROTEIN PHOSPHOTRANSFERASE"/>
    <property type="match status" value="1"/>
</dbReference>
<evidence type="ECO:0000256" key="13">
    <source>
        <dbReference type="ARBA" id="ARBA00022723"/>
    </source>
</evidence>
<evidence type="ECO:0000313" key="21">
    <source>
        <dbReference type="EMBL" id="VAW87543.1"/>
    </source>
</evidence>
<evidence type="ECO:0000256" key="3">
    <source>
        <dbReference type="ARBA" id="ARBA00002728"/>
    </source>
</evidence>
<evidence type="ECO:0000256" key="10">
    <source>
        <dbReference type="ARBA" id="ARBA00022597"/>
    </source>
</evidence>
<keyword evidence="17" id="KW-0175">Coiled coil</keyword>
<feature type="domain" description="PEP-utilising enzyme C-terminal" evidence="19">
    <location>
        <begin position="258"/>
        <end position="548"/>
    </location>
</feature>
<dbReference type="InterPro" id="IPR040442">
    <property type="entry name" value="Pyrv_kinase-like_dom_sf"/>
</dbReference>
<dbReference type="GO" id="GO:0008965">
    <property type="term" value="F:phosphoenolpyruvate-protein phosphotransferase activity"/>
    <property type="evidence" value="ECO:0007669"/>
    <property type="project" value="UniProtKB-EC"/>
</dbReference>
<keyword evidence="12" id="KW-0598">Phosphotransferase system</keyword>
<dbReference type="SUPFAM" id="SSF51621">
    <property type="entry name" value="Phosphoenolpyruvate/pyruvate domain"/>
    <property type="match status" value="1"/>
</dbReference>
<dbReference type="InterPro" id="IPR023151">
    <property type="entry name" value="PEP_util_CS"/>
</dbReference>
<gene>
    <name evidence="21" type="ORF">MNBD_GAMMA16-57</name>
</gene>
<comment type="catalytic activity">
    <reaction evidence="1">
        <text>L-histidyl-[protein] + phosphoenolpyruvate = N(pros)-phospho-L-histidyl-[protein] + pyruvate</text>
        <dbReference type="Rhea" id="RHEA:23880"/>
        <dbReference type="Rhea" id="RHEA-COMP:9745"/>
        <dbReference type="Rhea" id="RHEA-COMP:9746"/>
        <dbReference type="ChEBI" id="CHEBI:15361"/>
        <dbReference type="ChEBI" id="CHEBI:29979"/>
        <dbReference type="ChEBI" id="CHEBI:58702"/>
        <dbReference type="ChEBI" id="CHEBI:64837"/>
        <dbReference type="EC" id="2.7.3.9"/>
    </reaction>
</comment>
<evidence type="ECO:0000256" key="16">
    <source>
        <dbReference type="ARBA" id="ARBA00033235"/>
    </source>
</evidence>
<dbReference type="PIRSF" id="PIRSF000732">
    <property type="entry name" value="PTS_enzyme_I"/>
    <property type="match status" value="1"/>
</dbReference>
<evidence type="ECO:0000256" key="8">
    <source>
        <dbReference type="ARBA" id="ARBA00022448"/>
    </source>
</evidence>